<dbReference type="GO" id="GO:0050532">
    <property type="term" value="F:2-phosphosulfolactate phosphatase activity"/>
    <property type="evidence" value="ECO:0007669"/>
    <property type="project" value="InterPro"/>
</dbReference>
<dbReference type="AlphaFoldDB" id="A0A941FJP5"/>
<comment type="caution">
    <text evidence="2">The sequence shown here is derived from an EMBL/GenBank/DDBJ whole genome shotgun (WGS) entry which is preliminary data.</text>
</comment>
<dbReference type="Proteomes" id="UP000680045">
    <property type="component" value="Unassembled WGS sequence"/>
</dbReference>
<gene>
    <name evidence="2" type="ORF">KEH51_09900</name>
</gene>
<evidence type="ECO:0000256" key="1">
    <source>
        <dbReference type="ARBA" id="ARBA00021948"/>
    </source>
</evidence>
<dbReference type="Pfam" id="PF04029">
    <property type="entry name" value="2-ph_phosp"/>
    <property type="match status" value="1"/>
</dbReference>
<dbReference type="SUPFAM" id="SSF142823">
    <property type="entry name" value="ComB-like"/>
    <property type="match status" value="1"/>
</dbReference>
<dbReference type="InterPro" id="IPR036702">
    <property type="entry name" value="ComB-like_sf"/>
</dbReference>
<protein>
    <recommendedName>
        <fullName evidence="1">Probable 2-phosphosulfolactate phosphatase</fullName>
    </recommendedName>
</protein>
<dbReference type="InterPro" id="IPR005238">
    <property type="entry name" value="ComB-like"/>
</dbReference>
<dbReference type="GO" id="GO:0000287">
    <property type="term" value="F:magnesium ion binding"/>
    <property type="evidence" value="ECO:0007669"/>
    <property type="project" value="InterPro"/>
</dbReference>
<sequence>MNSVWKTFYGAGHLIDCLIAGSQGTFILNDAAKAANALYRTNSENAFDILKSSYVGQLFAKHSLIADLELAAQKVHWILSQSWWMEGSKRN</sequence>
<evidence type="ECO:0000313" key="2">
    <source>
        <dbReference type="EMBL" id="MBR8644666.1"/>
    </source>
</evidence>
<dbReference type="Gene3D" id="3.90.1560.10">
    <property type="entry name" value="ComB-like"/>
    <property type="match status" value="1"/>
</dbReference>
<reference evidence="2" key="1">
    <citation type="submission" date="2021-04" db="EMBL/GenBank/DDBJ databases">
        <title>Whole genome sequencing of Enterococci isolates from hospitalized patients.</title>
        <authorList>
            <person name="Ogoti B.M."/>
            <person name="Onyambu F.G."/>
        </authorList>
    </citation>
    <scope>NUCLEOTIDE SEQUENCE</scope>
    <source>
        <strain evidence="2">242</strain>
    </source>
</reference>
<dbReference type="EMBL" id="JAGTPW010000014">
    <property type="protein sequence ID" value="MBR8644666.1"/>
    <property type="molecule type" value="Genomic_DNA"/>
</dbReference>
<proteinExistence type="predicted"/>
<name>A0A941FJP5_9BACI</name>
<accession>A0A941FJP5</accession>
<organism evidence="2 3">
    <name type="scientific">Peribacillus frigoritolerans</name>
    <dbReference type="NCBI Taxonomy" id="450367"/>
    <lineage>
        <taxon>Bacteria</taxon>
        <taxon>Bacillati</taxon>
        <taxon>Bacillota</taxon>
        <taxon>Bacilli</taxon>
        <taxon>Bacillales</taxon>
        <taxon>Bacillaceae</taxon>
        <taxon>Peribacillus</taxon>
    </lineage>
</organism>
<evidence type="ECO:0000313" key="3">
    <source>
        <dbReference type="Proteomes" id="UP000680045"/>
    </source>
</evidence>